<keyword evidence="2" id="KW-1185">Reference proteome</keyword>
<dbReference type="EMBL" id="LMVM01000012">
    <property type="protein sequence ID" value="PAV04767.1"/>
    <property type="molecule type" value="Genomic_DNA"/>
</dbReference>
<sequence length="98" mass="11140">MEILDINGKQIQRNLQVKYIRTHTTGNVTDILVKNDTVWIKLDSSGLYYRVDYIEVIENNKAYMELDKKKNRLKPDKFNVANPAVISDHADGPGYGGG</sequence>
<protein>
    <recommendedName>
        <fullName evidence="3">DUF2098 domain-containing protein</fullName>
    </recommendedName>
</protein>
<comment type="caution">
    <text evidence="1">The sequence shown here is derived from an EMBL/GenBank/DDBJ whole genome shotgun (WGS) entry which is preliminary data.</text>
</comment>
<accession>A0A2A2H5W1</accession>
<proteinExistence type="predicted"/>
<reference evidence="1 2" key="1">
    <citation type="journal article" date="2017" name="BMC Genomics">
        <title>Genomic analysis of methanogenic archaea reveals a shift towards energy conservation.</title>
        <authorList>
            <person name="Gilmore S.P."/>
            <person name="Henske J.K."/>
            <person name="Sexton J.A."/>
            <person name="Solomon K.V."/>
            <person name="Seppala S."/>
            <person name="Yoo J.I."/>
            <person name="Huyett L.M."/>
            <person name="Pressman A."/>
            <person name="Cogan J.Z."/>
            <person name="Kivenson V."/>
            <person name="Peng X."/>
            <person name="Tan Y."/>
            <person name="Valentine D.L."/>
            <person name="O'Malley M.A."/>
        </authorList>
    </citation>
    <scope>NUCLEOTIDE SEQUENCE [LARGE SCALE GENOMIC DNA]</scope>
    <source>
        <strain evidence="1 2">M.o.H.</strain>
    </source>
</reference>
<dbReference type="RefSeq" id="WP_069582163.1">
    <property type="nucleotide sequence ID" value="NZ_LMVM01000012.1"/>
</dbReference>
<dbReference type="Pfam" id="PF09871">
    <property type="entry name" value="DUF2098"/>
    <property type="match status" value="1"/>
</dbReference>
<organism evidence="1 2">
    <name type="scientific">Methanobacterium bryantii</name>
    <dbReference type="NCBI Taxonomy" id="2161"/>
    <lineage>
        <taxon>Archaea</taxon>
        <taxon>Methanobacteriati</taxon>
        <taxon>Methanobacteriota</taxon>
        <taxon>Methanomada group</taxon>
        <taxon>Methanobacteria</taxon>
        <taxon>Methanobacteriales</taxon>
        <taxon>Methanobacteriaceae</taxon>
        <taxon>Methanobacterium</taxon>
    </lineage>
</organism>
<dbReference type="InterPro" id="IPR019209">
    <property type="entry name" value="DUF2098"/>
</dbReference>
<evidence type="ECO:0000313" key="1">
    <source>
        <dbReference type="EMBL" id="PAV04767.1"/>
    </source>
</evidence>
<dbReference type="OrthoDB" id="52973at2157"/>
<gene>
    <name evidence="1" type="ORF">ASJ80_10665</name>
</gene>
<dbReference type="AlphaFoldDB" id="A0A2A2H5W1"/>
<dbReference type="Proteomes" id="UP000217784">
    <property type="component" value="Unassembled WGS sequence"/>
</dbReference>
<evidence type="ECO:0008006" key="3">
    <source>
        <dbReference type="Google" id="ProtNLM"/>
    </source>
</evidence>
<evidence type="ECO:0000313" key="2">
    <source>
        <dbReference type="Proteomes" id="UP000217784"/>
    </source>
</evidence>
<name>A0A2A2H5W1_METBR</name>